<feature type="compositionally biased region" description="Basic residues" evidence="1">
    <location>
        <begin position="888"/>
        <end position="901"/>
    </location>
</feature>
<keyword evidence="4" id="KW-1185">Reference proteome</keyword>
<dbReference type="Pfam" id="PF10505">
    <property type="entry name" value="NARG2_C"/>
    <property type="match status" value="1"/>
</dbReference>
<dbReference type="PANTHER" id="PTHR14633:SF3">
    <property type="entry name" value="LITTLE ELONGATION COMPLEX SUBUNIT 2"/>
    <property type="match status" value="1"/>
</dbReference>
<proteinExistence type="predicted"/>
<reference evidence="3" key="2">
    <citation type="submission" date="2025-09" db="UniProtKB">
        <authorList>
            <consortium name="Ensembl"/>
        </authorList>
    </citation>
    <scope>IDENTIFICATION</scope>
</reference>
<dbReference type="Proteomes" id="UP000261560">
    <property type="component" value="Unplaced"/>
</dbReference>
<feature type="compositionally biased region" description="Low complexity" evidence="1">
    <location>
        <begin position="873"/>
        <end position="887"/>
    </location>
</feature>
<dbReference type="GO" id="GO:0045945">
    <property type="term" value="P:positive regulation of transcription by RNA polymerase III"/>
    <property type="evidence" value="ECO:0007669"/>
    <property type="project" value="TreeGrafter"/>
</dbReference>
<dbReference type="GeneTree" id="ENSGT00390000006883"/>
<feature type="region of interest" description="Disordered" evidence="1">
    <location>
        <begin position="41"/>
        <end position="111"/>
    </location>
</feature>
<sequence>MELVWDDHPVPDGPFFTRDLYNKYSLAPHIREIWASLQSSAENSTEKQESEVGAAEAPSSPSLKDAAELKGKSCISRQRPSWDSTDSDASCAVSAEGTADTEEGRKTKGKQIEAVAAYPEPRLPFPCLSSLSSKEQSTYVGYLMSKKSRSPPQHLKTRVNNEVTQFMKYLQDVAKICAEDYNFMSPGALQYTEELFRACLEDMKTLPQFYQIHEMTSLTGGTFNPGLALTFEKQLLTMGNVNVTDHKIVPADAQLAPDYQSVSSGSPPAKKAKDMHAMITNDVNAEKLSGLYEPHVCLTRDALFRLLDNHGPDFGDQWELPVTVKLSPTKVNSQRKMVYIDPPLLKTEIPIRDRSRLFHEESLKLSFINNGSRKVFHLMTERPVDDQQLPPANVSQRSCASLESSGLDFEMDLTDLETFGEMTTAKKAPNKERVQNKVAPGSPLLRGTKRCSEQPPSADRSPQKKAVLSDVHPPRAETCQSDSEAPKSKVRQRSEEDQAQDSDDEKLVIDDLGSPAATLAKDQDQKSPTPSTAPPAPESVPAPAETPSSPRVTRSGRSYKRGISCGDQLSEILRMQSAMFKSASDTAAAKSSRCVEPAVQPQQTSLVKPCVTSYLERQKNEDGETSSHETSVNISTTEHKKILSQDLQACAEDEQDYEAPVEGNVFYKLYSLQDLLLLVRSSVSLTHSRHCGSSQNQFVPVHVLPKLEYQLCYGVECLTSSEACELWTESLLHSNTVSYIAHINALTSKVALLRKLPDDWKHNISCWFKPSKSLNILHHLLKKLTGLQEGQYLVAHKAGEPFVTILKAGKGGPHNLQQVHSCVPPPPSSGHVPWIPVDPAVVLPFHHSHGRVPCTFPPKPLQQSFQTSRGGANSQKNDQNKQGNKKSGQSKRKSKRKKFIKKLIDKSV</sequence>
<dbReference type="GO" id="GO:0008023">
    <property type="term" value="C:transcription elongation factor complex"/>
    <property type="evidence" value="ECO:0007669"/>
    <property type="project" value="InterPro"/>
</dbReference>
<protein>
    <submittedName>
        <fullName evidence="3">Interactor of little elongator complex ELL subunit 2</fullName>
    </submittedName>
</protein>
<feature type="region of interest" description="Disordered" evidence="1">
    <location>
        <begin position="424"/>
        <end position="563"/>
    </location>
</feature>
<dbReference type="RefSeq" id="XP_024137250.1">
    <property type="nucleotide sequence ID" value="XM_024281482.2"/>
</dbReference>
<dbReference type="GO" id="GO:0042795">
    <property type="term" value="P:snRNA transcription by RNA polymerase II"/>
    <property type="evidence" value="ECO:0007669"/>
    <property type="project" value="TreeGrafter"/>
</dbReference>
<organism evidence="3 4">
    <name type="scientific">Oryzias melastigma</name>
    <name type="common">Marine medaka</name>
    <dbReference type="NCBI Taxonomy" id="30732"/>
    <lineage>
        <taxon>Eukaryota</taxon>
        <taxon>Metazoa</taxon>
        <taxon>Chordata</taxon>
        <taxon>Craniata</taxon>
        <taxon>Vertebrata</taxon>
        <taxon>Euteleostomi</taxon>
        <taxon>Actinopterygii</taxon>
        <taxon>Neopterygii</taxon>
        <taxon>Teleostei</taxon>
        <taxon>Neoteleostei</taxon>
        <taxon>Acanthomorphata</taxon>
        <taxon>Ovalentaria</taxon>
        <taxon>Atherinomorphae</taxon>
        <taxon>Beloniformes</taxon>
        <taxon>Adrianichthyidae</taxon>
        <taxon>Oryziinae</taxon>
        <taxon>Oryzias</taxon>
    </lineage>
</organism>
<feature type="compositionally biased region" description="Pro residues" evidence="1">
    <location>
        <begin position="531"/>
        <end position="540"/>
    </location>
</feature>
<dbReference type="OMA" id="LPFHQQH"/>
<name>A0A3B3CSX6_ORYME</name>
<dbReference type="GO" id="GO:0042796">
    <property type="term" value="P:snRNA transcription by RNA polymerase III"/>
    <property type="evidence" value="ECO:0007669"/>
    <property type="project" value="TreeGrafter"/>
</dbReference>
<dbReference type="STRING" id="30732.ENSOMEP00000020957"/>
<dbReference type="AlphaFoldDB" id="A0A3B3CSX6"/>
<feature type="domain" description="Little elongation complex subunit 2 C-terminal" evidence="2">
    <location>
        <begin position="655"/>
        <end position="858"/>
    </location>
</feature>
<accession>A0A3B3CSX6</accession>
<evidence type="ECO:0000259" key="2">
    <source>
        <dbReference type="Pfam" id="PF10505"/>
    </source>
</evidence>
<dbReference type="GeneID" id="112152142"/>
<dbReference type="OrthoDB" id="6288737at2759"/>
<dbReference type="PANTHER" id="PTHR14633">
    <property type="entry name" value="LITTLE ELONGATION COMPLEX SUBUNIT 2"/>
    <property type="match status" value="1"/>
</dbReference>
<dbReference type="InterPro" id="IPR019535">
    <property type="entry name" value="ICE2_C"/>
</dbReference>
<evidence type="ECO:0000313" key="4">
    <source>
        <dbReference type="Proteomes" id="UP000261560"/>
    </source>
</evidence>
<feature type="compositionally biased region" description="Polar residues" evidence="1">
    <location>
        <begin position="861"/>
        <end position="872"/>
    </location>
</feature>
<feature type="compositionally biased region" description="Basic and acidic residues" evidence="1">
    <location>
        <begin position="484"/>
        <end position="496"/>
    </location>
</feature>
<reference evidence="3" key="1">
    <citation type="submission" date="2025-08" db="UniProtKB">
        <authorList>
            <consortium name="Ensembl"/>
        </authorList>
    </citation>
    <scope>IDENTIFICATION</scope>
</reference>
<evidence type="ECO:0000256" key="1">
    <source>
        <dbReference type="SAM" id="MobiDB-lite"/>
    </source>
</evidence>
<feature type="compositionally biased region" description="Polar residues" evidence="1">
    <location>
        <begin position="75"/>
        <end position="88"/>
    </location>
</feature>
<feature type="region of interest" description="Disordered" evidence="1">
    <location>
        <begin position="854"/>
        <end position="908"/>
    </location>
</feature>
<evidence type="ECO:0000313" key="3">
    <source>
        <dbReference type="Ensembl" id="ENSOMEP00000020957.1"/>
    </source>
</evidence>
<feature type="compositionally biased region" description="Low complexity" evidence="1">
    <location>
        <begin position="541"/>
        <end position="550"/>
    </location>
</feature>
<dbReference type="Ensembl" id="ENSOMET00000036357.1">
    <property type="protein sequence ID" value="ENSOMEP00000020957.1"/>
    <property type="gene ID" value="ENSOMEG00000022854.1"/>
</dbReference>
<dbReference type="PaxDb" id="30732-ENSOMEP00000020957"/>